<accession>W6TYX2</accession>
<gene>
    <name evidence="1" type="ORF">EGR_11183</name>
</gene>
<name>W6TYX2_ECHGR</name>
<comment type="caution">
    <text evidence="1">The sequence shown here is derived from an EMBL/GenBank/DDBJ whole genome shotgun (WGS) entry which is preliminary data.</text>
</comment>
<dbReference type="Proteomes" id="UP000019149">
    <property type="component" value="Unassembled WGS sequence"/>
</dbReference>
<reference evidence="1 2" key="1">
    <citation type="journal article" date="2013" name="Nat. Genet.">
        <title>The genome of the hydatid tapeworm Echinococcus granulosus.</title>
        <authorList>
            <person name="Zheng H."/>
            <person name="Zhang W."/>
            <person name="Zhang L."/>
            <person name="Zhang Z."/>
            <person name="Li J."/>
            <person name="Lu G."/>
            <person name="Zhu Y."/>
            <person name="Wang Y."/>
            <person name="Huang Y."/>
            <person name="Liu J."/>
            <person name="Kang H."/>
            <person name="Chen J."/>
            <person name="Wang L."/>
            <person name="Chen A."/>
            <person name="Yu S."/>
            <person name="Gao Z."/>
            <person name="Jin L."/>
            <person name="Gu W."/>
            <person name="Wang Z."/>
            <person name="Zhao L."/>
            <person name="Shi B."/>
            <person name="Wen H."/>
            <person name="Lin R."/>
            <person name="Jones M.K."/>
            <person name="Brejova B."/>
            <person name="Vinar T."/>
            <person name="Zhao G."/>
            <person name="McManus D.P."/>
            <person name="Chen Z."/>
            <person name="Zhou Y."/>
            <person name="Wang S."/>
        </authorList>
    </citation>
    <scope>NUCLEOTIDE SEQUENCE [LARGE SCALE GENOMIC DNA]</scope>
</reference>
<dbReference type="AlphaFoldDB" id="W6TYX2"/>
<dbReference type="GeneID" id="36346896"/>
<dbReference type="RefSeq" id="XP_024345156.1">
    <property type="nucleotide sequence ID" value="XM_024500430.1"/>
</dbReference>
<evidence type="ECO:0000313" key="2">
    <source>
        <dbReference type="Proteomes" id="UP000019149"/>
    </source>
</evidence>
<protein>
    <submittedName>
        <fullName evidence="1">Uncharacterized protein</fullName>
    </submittedName>
</protein>
<proteinExistence type="predicted"/>
<keyword evidence="2" id="KW-1185">Reference proteome</keyword>
<dbReference type="KEGG" id="egl:EGR_11183"/>
<sequence>MRSEDEGYVFRSATLTVDVSQNLCMQPSPEAGQSDDLICGMILIFPTKLGLPVGFRRGKAQTFTCMTTLPRYFYRARHAVKVANKRF</sequence>
<dbReference type="EMBL" id="APAU02000462">
    <property type="protein sequence ID" value="EUB53960.1"/>
    <property type="molecule type" value="Genomic_DNA"/>
</dbReference>
<dbReference type="CTD" id="36346896"/>
<evidence type="ECO:0000313" key="1">
    <source>
        <dbReference type="EMBL" id="EUB53960.1"/>
    </source>
</evidence>
<organism evidence="1 2">
    <name type="scientific">Echinococcus granulosus</name>
    <name type="common">Hydatid tapeworm</name>
    <dbReference type="NCBI Taxonomy" id="6210"/>
    <lineage>
        <taxon>Eukaryota</taxon>
        <taxon>Metazoa</taxon>
        <taxon>Spiralia</taxon>
        <taxon>Lophotrochozoa</taxon>
        <taxon>Platyhelminthes</taxon>
        <taxon>Cestoda</taxon>
        <taxon>Eucestoda</taxon>
        <taxon>Cyclophyllidea</taxon>
        <taxon>Taeniidae</taxon>
        <taxon>Echinococcus</taxon>
        <taxon>Echinococcus granulosus group</taxon>
    </lineage>
</organism>